<dbReference type="Gene3D" id="6.10.250.690">
    <property type="match status" value="1"/>
</dbReference>
<evidence type="ECO:0000256" key="2">
    <source>
        <dbReference type="ARBA" id="ARBA00023012"/>
    </source>
</evidence>
<protein>
    <submittedName>
        <fullName evidence="8">Response regulator transcription factor</fullName>
    </submittedName>
</protein>
<dbReference type="Proteomes" id="UP001218638">
    <property type="component" value="Chromosome"/>
</dbReference>
<dbReference type="CDD" id="cd00383">
    <property type="entry name" value="trans_reg_C"/>
    <property type="match status" value="1"/>
</dbReference>
<dbReference type="SUPFAM" id="SSF52172">
    <property type="entry name" value="CheY-like"/>
    <property type="match status" value="1"/>
</dbReference>
<dbReference type="GO" id="GO:0005829">
    <property type="term" value="C:cytosol"/>
    <property type="evidence" value="ECO:0007669"/>
    <property type="project" value="TreeGrafter"/>
</dbReference>
<dbReference type="PROSITE" id="PS50110">
    <property type="entry name" value="RESPONSE_REGULATORY"/>
    <property type="match status" value="1"/>
</dbReference>
<evidence type="ECO:0000259" key="7">
    <source>
        <dbReference type="PROSITE" id="PS51755"/>
    </source>
</evidence>
<dbReference type="InterPro" id="IPR036388">
    <property type="entry name" value="WH-like_DNA-bd_sf"/>
</dbReference>
<dbReference type="KEGG" id="slom:PXH66_07300"/>
<dbReference type="PANTHER" id="PTHR48111">
    <property type="entry name" value="REGULATOR OF RPOS"/>
    <property type="match status" value="1"/>
</dbReference>
<dbReference type="SMART" id="SM00862">
    <property type="entry name" value="Trans_reg_C"/>
    <property type="match status" value="1"/>
</dbReference>
<dbReference type="CDD" id="cd17574">
    <property type="entry name" value="REC_OmpR"/>
    <property type="match status" value="1"/>
</dbReference>
<reference evidence="8" key="1">
    <citation type="submission" date="2023-03" db="EMBL/GenBank/DDBJ databases">
        <title>Lomoglobus Profundus gen. nov., sp. nov., a novel member of the phylum Verrucomicrobia, isolated from deep-marine sediment of South China Sea.</title>
        <authorList>
            <person name="Ahmad T."/>
            <person name="Ishaq S.E."/>
            <person name="Wang F."/>
        </authorList>
    </citation>
    <scope>NUCLEOTIDE SEQUENCE</scope>
    <source>
        <strain evidence="8">LMO-M01</strain>
    </source>
</reference>
<keyword evidence="9" id="KW-1185">Reference proteome</keyword>
<keyword evidence="3 5" id="KW-0238">DNA-binding</keyword>
<dbReference type="GO" id="GO:0000156">
    <property type="term" value="F:phosphorelay response regulator activity"/>
    <property type="evidence" value="ECO:0007669"/>
    <property type="project" value="TreeGrafter"/>
</dbReference>
<dbReference type="Pfam" id="PF00072">
    <property type="entry name" value="Response_reg"/>
    <property type="match status" value="1"/>
</dbReference>
<feature type="domain" description="Response regulatory" evidence="6">
    <location>
        <begin position="8"/>
        <end position="122"/>
    </location>
</feature>
<dbReference type="AlphaFoldDB" id="A0AAF0CRD7"/>
<dbReference type="GO" id="GO:0032993">
    <property type="term" value="C:protein-DNA complex"/>
    <property type="evidence" value="ECO:0007669"/>
    <property type="project" value="TreeGrafter"/>
</dbReference>
<feature type="domain" description="OmpR/PhoB-type" evidence="7">
    <location>
        <begin position="141"/>
        <end position="240"/>
    </location>
</feature>
<dbReference type="PROSITE" id="PS51755">
    <property type="entry name" value="OMPR_PHOB"/>
    <property type="match status" value="1"/>
</dbReference>
<name>A0AAF0CRD7_9BACT</name>
<organism evidence="8 9">
    <name type="scientific">Synoicihabitans lomoniglobus</name>
    <dbReference type="NCBI Taxonomy" id="2909285"/>
    <lineage>
        <taxon>Bacteria</taxon>
        <taxon>Pseudomonadati</taxon>
        <taxon>Verrucomicrobiota</taxon>
        <taxon>Opitutia</taxon>
        <taxon>Opitutales</taxon>
        <taxon>Opitutaceae</taxon>
        <taxon>Synoicihabitans</taxon>
    </lineage>
</organism>
<proteinExistence type="predicted"/>
<keyword evidence="1 4" id="KW-0597">Phosphoprotein</keyword>
<feature type="modified residue" description="4-aspartylphosphate" evidence="4">
    <location>
        <position position="57"/>
    </location>
</feature>
<sequence>MSSEPKPLILVVEDEEELAKLISVHLEEAGMQAQICGRAAHATRFLKRNFANLMLLDINLPDQSGFTLLEELRREDVSVPTIFLTGNALETTKVQGFELGGDDYITKPFGYAELIARIRAVLRRSESRDDLKVTKNARVSDEPFSLCGGTVHPGRLEIHFGENVEKIGRKELGILAYLHAHEGIVITRKALIHSVWGIHADVKSRSLDQYIVKVRDLFKRNGSSLDAFRTVHGVGYIFDPSGAADTDA</sequence>
<dbReference type="Gene3D" id="1.10.10.10">
    <property type="entry name" value="Winged helix-like DNA-binding domain superfamily/Winged helix DNA-binding domain"/>
    <property type="match status" value="1"/>
</dbReference>
<evidence type="ECO:0000313" key="8">
    <source>
        <dbReference type="EMBL" id="WED66655.1"/>
    </source>
</evidence>
<accession>A0AAF0CRD7</accession>
<evidence type="ECO:0000256" key="1">
    <source>
        <dbReference type="ARBA" id="ARBA00022553"/>
    </source>
</evidence>
<dbReference type="SUPFAM" id="SSF46894">
    <property type="entry name" value="C-terminal effector domain of the bipartite response regulators"/>
    <property type="match status" value="1"/>
</dbReference>
<gene>
    <name evidence="8" type="ORF">PXH66_07300</name>
</gene>
<dbReference type="RefSeq" id="WP_330928004.1">
    <property type="nucleotide sequence ID" value="NZ_CP119075.1"/>
</dbReference>
<dbReference type="InterPro" id="IPR016032">
    <property type="entry name" value="Sig_transdc_resp-reg_C-effctor"/>
</dbReference>
<evidence type="ECO:0000259" key="6">
    <source>
        <dbReference type="PROSITE" id="PS50110"/>
    </source>
</evidence>
<dbReference type="InterPro" id="IPR039420">
    <property type="entry name" value="WalR-like"/>
</dbReference>
<dbReference type="SMART" id="SM00448">
    <property type="entry name" value="REC"/>
    <property type="match status" value="1"/>
</dbReference>
<feature type="DNA-binding region" description="OmpR/PhoB-type" evidence="5">
    <location>
        <begin position="141"/>
        <end position="240"/>
    </location>
</feature>
<dbReference type="InterPro" id="IPR011006">
    <property type="entry name" value="CheY-like_superfamily"/>
</dbReference>
<evidence type="ECO:0000256" key="5">
    <source>
        <dbReference type="PROSITE-ProRule" id="PRU01091"/>
    </source>
</evidence>
<evidence type="ECO:0000256" key="4">
    <source>
        <dbReference type="PROSITE-ProRule" id="PRU00169"/>
    </source>
</evidence>
<dbReference type="InterPro" id="IPR001867">
    <property type="entry name" value="OmpR/PhoB-type_DNA-bd"/>
</dbReference>
<dbReference type="Pfam" id="PF00486">
    <property type="entry name" value="Trans_reg_C"/>
    <property type="match status" value="1"/>
</dbReference>
<evidence type="ECO:0000256" key="3">
    <source>
        <dbReference type="ARBA" id="ARBA00023125"/>
    </source>
</evidence>
<evidence type="ECO:0000313" key="9">
    <source>
        <dbReference type="Proteomes" id="UP001218638"/>
    </source>
</evidence>
<dbReference type="InterPro" id="IPR001789">
    <property type="entry name" value="Sig_transdc_resp-reg_receiver"/>
</dbReference>
<dbReference type="GO" id="GO:0006355">
    <property type="term" value="P:regulation of DNA-templated transcription"/>
    <property type="evidence" value="ECO:0007669"/>
    <property type="project" value="InterPro"/>
</dbReference>
<dbReference type="GO" id="GO:0000976">
    <property type="term" value="F:transcription cis-regulatory region binding"/>
    <property type="evidence" value="ECO:0007669"/>
    <property type="project" value="TreeGrafter"/>
</dbReference>
<dbReference type="EMBL" id="CP119075">
    <property type="protein sequence ID" value="WED66655.1"/>
    <property type="molecule type" value="Genomic_DNA"/>
</dbReference>
<dbReference type="PANTHER" id="PTHR48111:SF40">
    <property type="entry name" value="PHOSPHATE REGULON TRANSCRIPTIONAL REGULATORY PROTEIN PHOB"/>
    <property type="match status" value="1"/>
</dbReference>
<keyword evidence="2" id="KW-0902">Two-component regulatory system</keyword>
<dbReference type="Gene3D" id="3.40.50.2300">
    <property type="match status" value="1"/>
</dbReference>